<feature type="binding site" evidence="6">
    <location>
        <position position="89"/>
    </location>
    <ligand>
        <name>Mg(2+)</name>
        <dbReference type="ChEBI" id="CHEBI:18420"/>
        <label>1</label>
    </ligand>
</feature>
<dbReference type="RefSeq" id="WP_209286724.1">
    <property type="nucleotide sequence ID" value="NZ_JACVEW010000006.1"/>
</dbReference>
<dbReference type="EC" id="3.1.3.7" evidence="6"/>
<proteinExistence type="inferred from homology"/>
<comment type="function">
    <text evidence="6">Converts adenosine-3',5'-bisphosphate (PAP) to AMP.</text>
</comment>
<keyword evidence="6" id="KW-0460">Magnesium</keyword>
<evidence type="ECO:0000313" key="7">
    <source>
        <dbReference type="EMBL" id="MBP0048102.1"/>
    </source>
</evidence>
<evidence type="ECO:0000256" key="4">
    <source>
        <dbReference type="ARBA" id="ARBA00022801"/>
    </source>
</evidence>
<accession>A0ABS3Z8R4</accession>
<dbReference type="HAMAP" id="MF_02095">
    <property type="entry name" value="CysQ"/>
    <property type="match status" value="1"/>
</dbReference>
<dbReference type="PROSITE" id="PS00630">
    <property type="entry name" value="IMP_2"/>
    <property type="match status" value="1"/>
</dbReference>
<dbReference type="InterPro" id="IPR050725">
    <property type="entry name" value="CysQ/Inositol_MonoPase"/>
</dbReference>
<comment type="catalytic activity">
    <reaction evidence="6">
        <text>adenosine 3',5'-bisphosphate + H2O = AMP + phosphate</text>
        <dbReference type="Rhea" id="RHEA:10040"/>
        <dbReference type="ChEBI" id="CHEBI:15377"/>
        <dbReference type="ChEBI" id="CHEBI:43474"/>
        <dbReference type="ChEBI" id="CHEBI:58343"/>
        <dbReference type="ChEBI" id="CHEBI:456215"/>
        <dbReference type="EC" id="3.1.3.7"/>
    </reaction>
</comment>
<comment type="caution">
    <text evidence="7">The sequence shown here is derived from an EMBL/GenBank/DDBJ whole genome shotgun (WGS) entry which is preliminary data.</text>
</comment>
<comment type="subcellular location">
    <subcellularLocation>
        <location evidence="6">Cell inner membrane</location>
        <topology evidence="6">Peripheral membrane protein</topology>
        <orientation evidence="6">Cytoplasmic side</orientation>
    </subcellularLocation>
</comment>
<dbReference type="InterPro" id="IPR020550">
    <property type="entry name" value="Inositol_monophosphatase_CS"/>
</dbReference>
<dbReference type="PANTHER" id="PTHR43028:SF5">
    <property type="entry name" value="3'(2'),5'-BISPHOSPHATE NUCLEOTIDASE 1"/>
    <property type="match status" value="1"/>
</dbReference>
<comment type="similarity">
    <text evidence="1 6">Belongs to the inositol monophosphatase superfamily. CysQ family.</text>
</comment>
<feature type="binding site" evidence="6">
    <location>
        <position position="216"/>
    </location>
    <ligand>
        <name>Mg(2+)</name>
        <dbReference type="ChEBI" id="CHEBI:18420"/>
        <label>2</label>
    </ligand>
</feature>
<organism evidence="7 8">
    <name type="scientific">Marinobacterium alkalitolerans</name>
    <dbReference type="NCBI Taxonomy" id="1542925"/>
    <lineage>
        <taxon>Bacteria</taxon>
        <taxon>Pseudomonadati</taxon>
        <taxon>Pseudomonadota</taxon>
        <taxon>Gammaproteobacteria</taxon>
        <taxon>Oceanospirillales</taxon>
        <taxon>Oceanospirillaceae</taxon>
        <taxon>Marinobacterium</taxon>
    </lineage>
</organism>
<keyword evidence="4 6" id="KW-0378">Hydrolase</keyword>
<dbReference type="EMBL" id="JACVEW010000006">
    <property type="protein sequence ID" value="MBP0048102.1"/>
    <property type="molecule type" value="Genomic_DNA"/>
</dbReference>
<sequence length="260" mass="27725">MTEITLQALLGCVEKVAVRAGKEIMAIHSQDFTVEQKADNSPVTEADKAANDIIVAGLEALPVSFPILTEEAVEAFSGPDAEGCYWLVDPLDGTKEFIQRNGEFTVNIALIQQGRPVLGVVYAPALDVTYMGGKGIGAFKVEGKGPRQPIQVAKHQSGSVWRVLGSRSHASQKVLEWLKPLGEYELVPMGSSLKICLVAEGAADLYPRFGKTSLWDTAAAHAVVNAAGGAIETLQGKVLDYSNTAKTLNPEFVVYGGSRP</sequence>
<dbReference type="PANTHER" id="PTHR43028">
    <property type="entry name" value="3'(2'),5'-BISPHOSPHATE NUCLEOTIDASE 1"/>
    <property type="match status" value="1"/>
</dbReference>
<feature type="binding site" evidence="6">
    <location>
        <position position="70"/>
    </location>
    <ligand>
        <name>substrate</name>
    </ligand>
</feature>
<dbReference type="Gene3D" id="3.40.190.80">
    <property type="match status" value="1"/>
</dbReference>
<keyword evidence="8" id="KW-1185">Reference proteome</keyword>
<evidence type="ECO:0000313" key="8">
    <source>
        <dbReference type="Proteomes" id="UP000810171"/>
    </source>
</evidence>
<dbReference type="PRINTS" id="PR00377">
    <property type="entry name" value="IMPHPHTASES"/>
</dbReference>
<dbReference type="Proteomes" id="UP000810171">
    <property type="component" value="Unassembled WGS sequence"/>
</dbReference>
<feature type="binding site" evidence="6">
    <location>
        <position position="70"/>
    </location>
    <ligand>
        <name>Mg(2+)</name>
        <dbReference type="ChEBI" id="CHEBI:18420"/>
        <label>1</label>
    </ligand>
</feature>
<feature type="binding site" evidence="6">
    <location>
        <position position="91"/>
    </location>
    <ligand>
        <name>Mg(2+)</name>
        <dbReference type="ChEBI" id="CHEBI:18420"/>
        <label>1</label>
    </ligand>
</feature>
<dbReference type="NCBIfam" id="TIGR01331">
    <property type="entry name" value="bisphos_cysQ"/>
    <property type="match status" value="1"/>
</dbReference>
<evidence type="ECO:0000256" key="2">
    <source>
        <dbReference type="ARBA" id="ARBA00022475"/>
    </source>
</evidence>
<keyword evidence="2 6" id="KW-1003">Cell membrane</keyword>
<evidence type="ECO:0000256" key="5">
    <source>
        <dbReference type="ARBA" id="ARBA00023136"/>
    </source>
</evidence>
<keyword evidence="5 6" id="KW-0472">Membrane</keyword>
<evidence type="ECO:0000256" key="1">
    <source>
        <dbReference type="ARBA" id="ARBA00005289"/>
    </source>
</evidence>
<dbReference type="CDD" id="cd01638">
    <property type="entry name" value="CysQ"/>
    <property type="match status" value="1"/>
</dbReference>
<dbReference type="GO" id="GO:0008441">
    <property type="term" value="F:3'(2'),5'-bisphosphate nucleotidase activity"/>
    <property type="evidence" value="ECO:0007669"/>
    <property type="project" value="UniProtKB-EC"/>
</dbReference>
<dbReference type="Pfam" id="PF00459">
    <property type="entry name" value="Inositol_P"/>
    <property type="match status" value="1"/>
</dbReference>
<evidence type="ECO:0000256" key="3">
    <source>
        <dbReference type="ARBA" id="ARBA00022519"/>
    </source>
</evidence>
<keyword evidence="3 6" id="KW-0997">Cell inner membrane</keyword>
<gene>
    <name evidence="6 7" type="primary">cysQ</name>
    <name evidence="7" type="ORF">H9C73_05095</name>
</gene>
<feature type="binding site" evidence="6">
    <location>
        <position position="216"/>
    </location>
    <ligand>
        <name>substrate</name>
    </ligand>
</feature>
<evidence type="ECO:0000256" key="6">
    <source>
        <dbReference type="HAMAP-Rule" id="MF_02095"/>
    </source>
</evidence>
<name>A0ABS3Z8R4_9GAMM</name>
<dbReference type="Gene3D" id="3.30.540.10">
    <property type="entry name" value="Fructose-1,6-Bisphosphatase, subunit A, domain 1"/>
    <property type="match status" value="1"/>
</dbReference>
<keyword evidence="6" id="KW-0479">Metal-binding</keyword>
<dbReference type="SUPFAM" id="SSF56655">
    <property type="entry name" value="Carbohydrate phosphatase"/>
    <property type="match status" value="1"/>
</dbReference>
<dbReference type="InterPro" id="IPR000760">
    <property type="entry name" value="Inositol_monophosphatase-like"/>
</dbReference>
<feature type="binding site" evidence="6">
    <location>
        <position position="92"/>
    </location>
    <ligand>
        <name>Mg(2+)</name>
        <dbReference type="ChEBI" id="CHEBI:18420"/>
        <label>2</label>
    </ligand>
</feature>
<reference evidence="7 8" key="1">
    <citation type="submission" date="2020-09" db="EMBL/GenBank/DDBJ databases">
        <authorList>
            <person name="Tanuku N.R.S."/>
        </authorList>
    </citation>
    <scope>NUCLEOTIDE SEQUENCE [LARGE SCALE GENOMIC DNA]</scope>
    <source>
        <strain evidence="7 8">AK62</strain>
    </source>
</reference>
<protein>
    <recommendedName>
        <fullName evidence="6">3'(2'),5'-bisphosphate nucleotidase CysQ</fullName>
        <ecNumber evidence="6">3.1.3.7</ecNumber>
    </recommendedName>
    <alternativeName>
        <fullName evidence="6">3'(2'),5-bisphosphonucleoside 3'(2')-phosphohydrolase</fullName>
    </alternativeName>
    <alternativeName>
        <fullName evidence="6">3'-phosphoadenosine 5'-phosphate phosphatase</fullName>
        <shortName evidence="6">PAP phosphatase</shortName>
    </alternativeName>
</protein>
<feature type="binding site" evidence="6">
    <location>
        <position position="89"/>
    </location>
    <ligand>
        <name>Mg(2+)</name>
        <dbReference type="ChEBI" id="CHEBI:18420"/>
        <label>2</label>
    </ligand>
</feature>
<dbReference type="InterPro" id="IPR006240">
    <property type="entry name" value="CysQ"/>
</dbReference>
<comment type="cofactor">
    <cofactor evidence="6">
        <name>Mg(2+)</name>
        <dbReference type="ChEBI" id="CHEBI:18420"/>
    </cofactor>
</comment>
<feature type="binding site" evidence="6">
    <location>
        <begin position="91"/>
        <end position="94"/>
    </location>
    <ligand>
        <name>substrate</name>
    </ligand>
</feature>